<name>A0A9D5CCK3_9LILI</name>
<reference evidence="1" key="2">
    <citation type="journal article" date="2022" name="Hortic Res">
        <title>The genome of Dioscorea zingiberensis sheds light on the biosynthesis, origin and evolution of the medicinally important diosgenin saponins.</title>
        <authorList>
            <person name="Li Y."/>
            <person name="Tan C."/>
            <person name="Li Z."/>
            <person name="Guo J."/>
            <person name="Li S."/>
            <person name="Chen X."/>
            <person name="Wang C."/>
            <person name="Dai X."/>
            <person name="Yang H."/>
            <person name="Song W."/>
            <person name="Hou L."/>
            <person name="Xu J."/>
            <person name="Tong Z."/>
            <person name="Xu A."/>
            <person name="Yuan X."/>
            <person name="Wang W."/>
            <person name="Yang Q."/>
            <person name="Chen L."/>
            <person name="Sun Z."/>
            <person name="Wang K."/>
            <person name="Pan B."/>
            <person name="Chen J."/>
            <person name="Bao Y."/>
            <person name="Liu F."/>
            <person name="Qi X."/>
            <person name="Gang D.R."/>
            <person name="Wen J."/>
            <person name="Li J."/>
        </authorList>
    </citation>
    <scope>NUCLEOTIDE SEQUENCE</scope>
    <source>
        <strain evidence="1">Dzin_1.0</strain>
    </source>
</reference>
<organism evidence="1 2">
    <name type="scientific">Dioscorea zingiberensis</name>
    <dbReference type="NCBI Taxonomy" id="325984"/>
    <lineage>
        <taxon>Eukaryota</taxon>
        <taxon>Viridiplantae</taxon>
        <taxon>Streptophyta</taxon>
        <taxon>Embryophyta</taxon>
        <taxon>Tracheophyta</taxon>
        <taxon>Spermatophyta</taxon>
        <taxon>Magnoliopsida</taxon>
        <taxon>Liliopsida</taxon>
        <taxon>Dioscoreales</taxon>
        <taxon>Dioscoreaceae</taxon>
        <taxon>Dioscorea</taxon>
    </lineage>
</organism>
<dbReference type="Pfam" id="PF09696">
    <property type="entry name" value="Ctf8"/>
    <property type="match status" value="1"/>
</dbReference>
<dbReference type="AlphaFoldDB" id="A0A9D5CCK3"/>
<evidence type="ECO:0008006" key="3">
    <source>
        <dbReference type="Google" id="ProtNLM"/>
    </source>
</evidence>
<dbReference type="GO" id="GO:0007064">
    <property type="term" value="P:mitotic sister chromatid cohesion"/>
    <property type="evidence" value="ECO:0007669"/>
    <property type="project" value="InterPro"/>
</dbReference>
<evidence type="ECO:0000313" key="1">
    <source>
        <dbReference type="EMBL" id="KAJ0970077.1"/>
    </source>
</evidence>
<dbReference type="EMBL" id="JAGGNH010000006">
    <property type="protein sequence ID" value="KAJ0970077.1"/>
    <property type="molecule type" value="Genomic_DNA"/>
</dbReference>
<dbReference type="GO" id="GO:0031390">
    <property type="term" value="C:Ctf18 RFC-like complex"/>
    <property type="evidence" value="ECO:0007669"/>
    <property type="project" value="InterPro"/>
</dbReference>
<accession>A0A9D5CCK3</accession>
<comment type="caution">
    <text evidence="1">The sequence shown here is derived from an EMBL/GenBank/DDBJ whole genome shotgun (WGS) entry which is preliminary data.</text>
</comment>
<evidence type="ECO:0000313" key="2">
    <source>
        <dbReference type="Proteomes" id="UP001085076"/>
    </source>
</evidence>
<dbReference type="OrthoDB" id="121932at2759"/>
<dbReference type="PANTHER" id="PTHR47475:SF2">
    <property type="entry name" value="CHROMOSOME TRANSMISSION FIDELITY PROTEIN 8"/>
    <property type="match status" value="1"/>
</dbReference>
<dbReference type="InterPro" id="IPR018607">
    <property type="entry name" value="Ctf8"/>
</dbReference>
<reference evidence="1" key="1">
    <citation type="submission" date="2021-03" db="EMBL/GenBank/DDBJ databases">
        <authorList>
            <person name="Li Z."/>
            <person name="Yang C."/>
        </authorList>
    </citation>
    <scope>NUCLEOTIDE SEQUENCE</scope>
    <source>
        <strain evidence="1">Dzin_1.0</strain>
        <tissue evidence="1">Leaf</tissue>
    </source>
</reference>
<keyword evidence="2" id="KW-1185">Reference proteome</keyword>
<dbReference type="PANTHER" id="PTHR47475">
    <property type="entry name" value="CHROMOSOME TRANSMISSION FIDELITY PROTEIN 8"/>
    <property type="match status" value="1"/>
</dbReference>
<protein>
    <recommendedName>
        <fullName evidence="3">Chromosome transmission fidelity protein 8</fullName>
    </recommendedName>
</protein>
<gene>
    <name evidence="1" type="ORF">J5N97_022954</name>
</gene>
<dbReference type="Proteomes" id="UP001085076">
    <property type="component" value="Miscellaneous, Linkage group lg06"/>
</dbReference>
<sequence length="121" mass="13401">MEIRVKCKCGEGECAEWAIVEPQGAVETQASSMGSGVEGLEIGNLCCTSPGNFTFTVGYHELSGTKTALKKPLLVLRKRKDDELRSRPELEVIGIIRHRILFKTRPKALISRAQCKEKKQA</sequence>
<proteinExistence type="predicted"/>